<sequence length="45" mass="5348">EDLHPPRAERNLFLQTLTSAWLNTNRSHKTALTTDEKRYLAVYIY</sequence>
<dbReference type="Proteomes" id="UP001162483">
    <property type="component" value="Unassembled WGS sequence"/>
</dbReference>
<organism evidence="1 2">
    <name type="scientific">Staurois parvus</name>
    <dbReference type="NCBI Taxonomy" id="386267"/>
    <lineage>
        <taxon>Eukaryota</taxon>
        <taxon>Metazoa</taxon>
        <taxon>Chordata</taxon>
        <taxon>Craniata</taxon>
        <taxon>Vertebrata</taxon>
        <taxon>Euteleostomi</taxon>
        <taxon>Amphibia</taxon>
        <taxon>Batrachia</taxon>
        <taxon>Anura</taxon>
        <taxon>Neobatrachia</taxon>
        <taxon>Ranoidea</taxon>
        <taxon>Ranidae</taxon>
        <taxon>Staurois</taxon>
    </lineage>
</organism>
<name>A0ABN9CH38_9NEOB</name>
<dbReference type="EMBL" id="CATNWA010010161">
    <property type="protein sequence ID" value="CAI9559437.1"/>
    <property type="molecule type" value="Genomic_DNA"/>
</dbReference>
<accession>A0ABN9CH38</accession>
<evidence type="ECO:0000313" key="1">
    <source>
        <dbReference type="EMBL" id="CAI9559437.1"/>
    </source>
</evidence>
<protein>
    <submittedName>
        <fullName evidence="1">Uncharacterized protein</fullName>
    </submittedName>
</protein>
<reference evidence="1" key="1">
    <citation type="submission" date="2023-05" db="EMBL/GenBank/DDBJ databases">
        <authorList>
            <person name="Stuckert A."/>
        </authorList>
    </citation>
    <scope>NUCLEOTIDE SEQUENCE</scope>
</reference>
<evidence type="ECO:0000313" key="2">
    <source>
        <dbReference type="Proteomes" id="UP001162483"/>
    </source>
</evidence>
<gene>
    <name evidence="1" type="ORF">SPARVUS_LOCUS5062066</name>
</gene>
<keyword evidence="2" id="KW-1185">Reference proteome</keyword>
<proteinExistence type="predicted"/>
<feature type="non-terminal residue" evidence="1">
    <location>
        <position position="1"/>
    </location>
</feature>
<comment type="caution">
    <text evidence="1">The sequence shown here is derived from an EMBL/GenBank/DDBJ whole genome shotgun (WGS) entry which is preliminary data.</text>
</comment>